<keyword evidence="2" id="KW-1185">Reference proteome</keyword>
<evidence type="ECO:0008006" key="3">
    <source>
        <dbReference type="Google" id="ProtNLM"/>
    </source>
</evidence>
<evidence type="ECO:0000313" key="2">
    <source>
        <dbReference type="Proteomes" id="UP000199321"/>
    </source>
</evidence>
<evidence type="ECO:0000313" key="1">
    <source>
        <dbReference type="EMBL" id="SDE98999.1"/>
    </source>
</evidence>
<dbReference type="AlphaFoldDB" id="A0A1G7HG41"/>
<dbReference type="EMBL" id="FNBA01000004">
    <property type="protein sequence ID" value="SDE98999.1"/>
    <property type="molecule type" value="Genomic_DNA"/>
</dbReference>
<gene>
    <name evidence="1" type="ORF">SAMN05421855_10454</name>
</gene>
<proteinExistence type="predicted"/>
<protein>
    <recommendedName>
        <fullName evidence="3">Type VI secretion, VasB, ImpH, VC_A0111</fullName>
    </recommendedName>
</protein>
<organism evidence="1 2">
    <name type="scientific">Ulvibacter litoralis</name>
    <dbReference type="NCBI Taxonomy" id="227084"/>
    <lineage>
        <taxon>Bacteria</taxon>
        <taxon>Pseudomonadati</taxon>
        <taxon>Bacteroidota</taxon>
        <taxon>Flavobacteriia</taxon>
        <taxon>Flavobacteriales</taxon>
        <taxon>Flavobacteriaceae</taxon>
        <taxon>Ulvibacter</taxon>
    </lineage>
</organism>
<accession>A0A1G7HG41</accession>
<name>A0A1G7HG41_9FLAO</name>
<dbReference type="RefSeq" id="WP_093144722.1">
    <property type="nucleotide sequence ID" value="NZ_BMWO01000004.1"/>
</dbReference>
<sequence>MKPNAEVLETIFAELISVYENLKAEVLIAEIQEKSEITVDDFVIANKSTFSRPFRRDIISVDNLINENMLTLNLSRNGLYDTLPEGLFHSPSSSDSATSYISKRKKVKQEEQDARSFFSPIENEFFHQRLGIECNERELLDNFYNLNDDFLIDFWNINEDIPEDYVLKLVKLLPHSYKIAGNFELTRLTLEKILNEDVTFKRSYKNNLASEIETDSEHRENGLQLGFNTILNSSKKEVYSPVLEVTIGPISEKKINIFLKKEGVLKFINTFYDYFIPIEIEVVTKFTMDTENGFLMNGTNSSIMGISTQL</sequence>
<reference evidence="1 2" key="1">
    <citation type="submission" date="2016-10" db="EMBL/GenBank/DDBJ databases">
        <authorList>
            <person name="de Groot N.N."/>
        </authorList>
    </citation>
    <scope>NUCLEOTIDE SEQUENCE [LARGE SCALE GENOMIC DNA]</scope>
    <source>
        <strain evidence="1 2">DSM 16195</strain>
    </source>
</reference>
<dbReference type="Proteomes" id="UP000199321">
    <property type="component" value="Unassembled WGS sequence"/>
</dbReference>
<dbReference type="STRING" id="227084.SAMN05421855_10454"/>
<dbReference type="OrthoDB" id="1411058at2"/>